<protein>
    <recommendedName>
        <fullName evidence="1">Insertion element IS402-like domain-containing protein</fullName>
    </recommendedName>
</protein>
<dbReference type="EMBL" id="BJXA01000016">
    <property type="protein sequence ID" value="GEM38535.1"/>
    <property type="molecule type" value="Genomic_DNA"/>
</dbReference>
<dbReference type="Pfam" id="PF13340">
    <property type="entry name" value="DUF4096"/>
    <property type="match status" value="1"/>
</dbReference>
<dbReference type="InterPro" id="IPR025161">
    <property type="entry name" value="IS402-like_dom"/>
</dbReference>
<evidence type="ECO:0000259" key="1">
    <source>
        <dbReference type="Pfam" id="PF13340"/>
    </source>
</evidence>
<organism evidence="2 3">
    <name type="scientific">Nocardia ninae NBRC 108245</name>
    <dbReference type="NCBI Taxonomy" id="1210091"/>
    <lineage>
        <taxon>Bacteria</taxon>
        <taxon>Bacillati</taxon>
        <taxon>Actinomycetota</taxon>
        <taxon>Actinomycetes</taxon>
        <taxon>Mycobacteriales</taxon>
        <taxon>Nocardiaceae</taxon>
        <taxon>Nocardia</taxon>
    </lineage>
</organism>
<evidence type="ECO:0000313" key="3">
    <source>
        <dbReference type="Proteomes" id="UP000321424"/>
    </source>
</evidence>
<proteinExistence type="predicted"/>
<gene>
    <name evidence="2" type="ORF">NN4_30540</name>
</gene>
<dbReference type="AlphaFoldDB" id="A0A511MCY5"/>
<accession>A0A511MCY5</accession>
<dbReference type="OrthoDB" id="4549549at2"/>
<dbReference type="Proteomes" id="UP000321424">
    <property type="component" value="Unassembled WGS sequence"/>
</dbReference>
<evidence type="ECO:0000313" key="2">
    <source>
        <dbReference type="EMBL" id="GEM38535.1"/>
    </source>
</evidence>
<keyword evidence="3" id="KW-1185">Reference proteome</keyword>
<sequence>MEEQYNKFELLAIHLAPRFGNIYEYNIPEGGIVGYDVQGWTDELRKVVRNYLLHELPADVGDRLLNIGNGESLTATGMESLVNKLVEFEPWEVALAVHNAAVAAVPTLHELIGHLDDWPSEDERSDTETWLLVHGEDVSWHEILSSKYFERIPAWTTTWPQRPLEPYDLVHILKPGELLDAWEVFFGPSESDLTDEEWRLILPHFGLRRSRRGEFQRSQAELDAKRRTLNGIRFKMSHDVQWTQVPARYGHVFSIYQSYRYYQRSGMFYRLYQGLRTNHQPRRIVAWLEQVVNSDQVGSATSTEATT</sequence>
<dbReference type="RefSeq" id="WP_147130880.1">
    <property type="nucleotide sequence ID" value="NZ_BJXA01000016.1"/>
</dbReference>
<reference evidence="2 3" key="1">
    <citation type="submission" date="2019-07" db="EMBL/GenBank/DDBJ databases">
        <title>Whole genome shotgun sequence of Nocardia ninae NBRC 108245.</title>
        <authorList>
            <person name="Hosoyama A."/>
            <person name="Uohara A."/>
            <person name="Ohji S."/>
            <person name="Ichikawa N."/>
        </authorList>
    </citation>
    <scope>NUCLEOTIDE SEQUENCE [LARGE SCALE GENOMIC DNA]</scope>
    <source>
        <strain evidence="2 3">NBRC 108245</strain>
    </source>
</reference>
<feature type="domain" description="Insertion element IS402-like" evidence="1">
    <location>
        <begin position="193"/>
        <end position="271"/>
    </location>
</feature>
<comment type="caution">
    <text evidence="2">The sequence shown here is derived from an EMBL/GenBank/DDBJ whole genome shotgun (WGS) entry which is preliminary data.</text>
</comment>
<name>A0A511MCY5_9NOCA</name>